<dbReference type="PANTHER" id="PTHR30136">
    <property type="entry name" value="HELIX-TURN-HELIX TRANSCRIPTIONAL REGULATOR, ICLR FAMILY"/>
    <property type="match status" value="1"/>
</dbReference>
<dbReference type="InterPro" id="IPR005471">
    <property type="entry name" value="Tscrpt_reg_IclR_N"/>
</dbReference>
<gene>
    <name evidence="6" type="ORF">OQ273_03195</name>
</gene>
<dbReference type="Gene3D" id="1.10.10.10">
    <property type="entry name" value="Winged helix-like DNA-binding domain superfamily/Winged helix DNA-binding domain"/>
    <property type="match status" value="1"/>
</dbReference>
<dbReference type="Proteomes" id="UP001151234">
    <property type="component" value="Unassembled WGS sequence"/>
</dbReference>
<dbReference type="SMART" id="SM00346">
    <property type="entry name" value="HTH_ICLR"/>
    <property type="match status" value="1"/>
</dbReference>
<name>A0A9X3ZGG5_9HYPH</name>
<dbReference type="AlphaFoldDB" id="A0A9X3ZGG5"/>
<reference evidence="6" key="1">
    <citation type="submission" date="2022-11" db="EMBL/GenBank/DDBJ databases">
        <title>Draft genome sequence of Hoeflea poritis E7-10 and Hoeflea prorocentri PM5-8, separated from scleractinian coral Porites lutea and marine dinoflagellate.</title>
        <authorList>
            <person name="Zhang G."/>
            <person name="Wei Q."/>
            <person name="Cai L."/>
        </authorList>
    </citation>
    <scope>NUCLEOTIDE SEQUENCE</scope>
    <source>
        <strain evidence="6">PM5-8</strain>
    </source>
</reference>
<evidence type="ECO:0000256" key="2">
    <source>
        <dbReference type="ARBA" id="ARBA00023125"/>
    </source>
</evidence>
<dbReference type="InterPro" id="IPR036388">
    <property type="entry name" value="WH-like_DNA-bd_sf"/>
</dbReference>
<protein>
    <submittedName>
        <fullName evidence="6">IclR family transcriptional regulator</fullName>
    </submittedName>
</protein>
<evidence type="ECO:0000313" key="7">
    <source>
        <dbReference type="Proteomes" id="UP001151234"/>
    </source>
</evidence>
<dbReference type="SUPFAM" id="SSF46785">
    <property type="entry name" value="Winged helix' DNA-binding domain"/>
    <property type="match status" value="1"/>
</dbReference>
<keyword evidence="7" id="KW-1185">Reference proteome</keyword>
<evidence type="ECO:0000256" key="1">
    <source>
        <dbReference type="ARBA" id="ARBA00023015"/>
    </source>
</evidence>
<sequence>MSEKDPYTVPGLVRGLALLQAFTPQKPEQTLSQLARELGVTRSAAFRTVHTLVREGFLLAVRDGHHYRLGPAVLRLSFGYLASRELLEVAQSPLETLRDKLDWSTHLGVLDGRHILYLIRFPASDALSALVHVGSRLPATRTAMGRVLLTQKSEIEMRKLLADQPAAAVNAALKAWQGDLEELTVVHRGSFESGLCSVAAPVFDMSGAVVAAISATKVTETVPETIERRVLQTAATISMGLGWKNPNPEA</sequence>
<dbReference type="GO" id="GO:0045892">
    <property type="term" value="P:negative regulation of DNA-templated transcription"/>
    <property type="evidence" value="ECO:0007669"/>
    <property type="project" value="TreeGrafter"/>
</dbReference>
<proteinExistence type="predicted"/>
<dbReference type="RefSeq" id="WP_267989030.1">
    <property type="nucleotide sequence ID" value="NZ_JAPJZI010000001.1"/>
</dbReference>
<comment type="caution">
    <text evidence="6">The sequence shown here is derived from an EMBL/GenBank/DDBJ whole genome shotgun (WGS) entry which is preliminary data.</text>
</comment>
<evidence type="ECO:0000256" key="3">
    <source>
        <dbReference type="ARBA" id="ARBA00023163"/>
    </source>
</evidence>
<dbReference type="InterPro" id="IPR050707">
    <property type="entry name" value="HTH_MetabolicPath_Reg"/>
</dbReference>
<feature type="domain" description="HTH iclR-type" evidence="4">
    <location>
        <begin position="9"/>
        <end position="71"/>
    </location>
</feature>
<dbReference type="GO" id="GO:0003677">
    <property type="term" value="F:DNA binding"/>
    <property type="evidence" value="ECO:0007669"/>
    <property type="project" value="UniProtKB-KW"/>
</dbReference>
<organism evidence="6 7">
    <name type="scientific">Hoeflea prorocentri</name>
    <dbReference type="NCBI Taxonomy" id="1922333"/>
    <lineage>
        <taxon>Bacteria</taxon>
        <taxon>Pseudomonadati</taxon>
        <taxon>Pseudomonadota</taxon>
        <taxon>Alphaproteobacteria</taxon>
        <taxon>Hyphomicrobiales</taxon>
        <taxon>Rhizobiaceae</taxon>
        <taxon>Hoeflea</taxon>
    </lineage>
</organism>
<accession>A0A9X3ZGG5</accession>
<evidence type="ECO:0000313" key="6">
    <source>
        <dbReference type="EMBL" id="MDA5397571.1"/>
    </source>
</evidence>
<dbReference type="Gene3D" id="3.30.450.40">
    <property type="match status" value="1"/>
</dbReference>
<dbReference type="EMBL" id="JAPJZI010000001">
    <property type="protein sequence ID" value="MDA5397571.1"/>
    <property type="molecule type" value="Genomic_DNA"/>
</dbReference>
<dbReference type="SUPFAM" id="SSF55781">
    <property type="entry name" value="GAF domain-like"/>
    <property type="match status" value="1"/>
</dbReference>
<dbReference type="InterPro" id="IPR014757">
    <property type="entry name" value="Tscrpt_reg_IclR_C"/>
</dbReference>
<dbReference type="Pfam" id="PF09339">
    <property type="entry name" value="HTH_IclR"/>
    <property type="match status" value="1"/>
</dbReference>
<keyword evidence="2" id="KW-0238">DNA-binding</keyword>
<dbReference type="InterPro" id="IPR029016">
    <property type="entry name" value="GAF-like_dom_sf"/>
</dbReference>
<dbReference type="PROSITE" id="PS51078">
    <property type="entry name" value="ICLR_ED"/>
    <property type="match status" value="1"/>
</dbReference>
<dbReference type="PANTHER" id="PTHR30136:SF34">
    <property type="entry name" value="TRANSCRIPTIONAL REGULATOR"/>
    <property type="match status" value="1"/>
</dbReference>
<evidence type="ECO:0000259" key="5">
    <source>
        <dbReference type="PROSITE" id="PS51078"/>
    </source>
</evidence>
<dbReference type="PROSITE" id="PS51077">
    <property type="entry name" value="HTH_ICLR"/>
    <property type="match status" value="1"/>
</dbReference>
<dbReference type="Pfam" id="PF01614">
    <property type="entry name" value="IclR_C"/>
    <property type="match status" value="1"/>
</dbReference>
<dbReference type="InterPro" id="IPR036390">
    <property type="entry name" value="WH_DNA-bd_sf"/>
</dbReference>
<evidence type="ECO:0000259" key="4">
    <source>
        <dbReference type="PROSITE" id="PS51077"/>
    </source>
</evidence>
<feature type="domain" description="IclR-ED" evidence="5">
    <location>
        <begin position="72"/>
        <end position="243"/>
    </location>
</feature>
<keyword evidence="3" id="KW-0804">Transcription</keyword>
<keyword evidence="1" id="KW-0805">Transcription regulation</keyword>
<dbReference type="GO" id="GO:0003700">
    <property type="term" value="F:DNA-binding transcription factor activity"/>
    <property type="evidence" value="ECO:0007669"/>
    <property type="project" value="TreeGrafter"/>
</dbReference>